<dbReference type="GO" id="GO:0004190">
    <property type="term" value="F:aspartic-type endopeptidase activity"/>
    <property type="evidence" value="ECO:0007669"/>
    <property type="project" value="UniProtKB-KW"/>
</dbReference>
<feature type="domain" description="Peptidase A1" evidence="8">
    <location>
        <begin position="106"/>
        <end position="422"/>
    </location>
</feature>
<keyword evidence="9" id="KW-0675">Receptor</keyword>
<dbReference type="Proteomes" id="UP001313282">
    <property type="component" value="Unassembled WGS sequence"/>
</dbReference>
<feature type="active site" evidence="5">
    <location>
        <position position="122"/>
    </location>
</feature>
<dbReference type="CDD" id="cd06097">
    <property type="entry name" value="Aspergillopepsin_like"/>
    <property type="match status" value="1"/>
</dbReference>
<comment type="caution">
    <text evidence="9">The sequence shown here is derived from an EMBL/GenBank/DDBJ whole genome shotgun (WGS) entry which is preliminary data.</text>
</comment>
<evidence type="ECO:0000313" key="9">
    <source>
        <dbReference type="EMBL" id="KAK6357673.1"/>
    </source>
</evidence>
<keyword evidence="7" id="KW-0732">Signal</keyword>
<feature type="active site" evidence="5">
    <location>
        <position position="311"/>
    </location>
</feature>
<keyword evidence="3 6" id="KW-0064">Aspartyl protease</keyword>
<dbReference type="PANTHER" id="PTHR47966:SF2">
    <property type="entry name" value="ASPERGILLOPEPSIN-1-RELATED"/>
    <property type="match status" value="1"/>
</dbReference>
<keyword evidence="2 6" id="KW-0645">Protease</keyword>
<dbReference type="GO" id="GO:0006508">
    <property type="term" value="P:proteolysis"/>
    <property type="evidence" value="ECO:0007669"/>
    <property type="project" value="UniProtKB-KW"/>
</dbReference>
<dbReference type="Pfam" id="PF00026">
    <property type="entry name" value="Asp"/>
    <property type="match status" value="1"/>
</dbReference>
<sequence length="426" mass="46320">MRNLLFVLSFLAIQIIAVPLSASGEPPGLDIDGGFSIPIIHRPLENKDPLSALHRAYQRYGVGTGAPKELTGLLERLELSPRKSNHKRDGSTGIVSAEPTHLDVEYLCPVKIGKNTLNLNFDTGSNALWVFSSVTPANQRGSHSIYVPGITSVKRNNYFWAISYADDSKASGVVFMDTVQVGSVTVTSQAVQAATAVSKNFVENSDVDGLLGLGYTKFNSISPERTETWFANAMKTLKSGVFTADLRPSAIGAYTFGYIDPSRYTGSITYQPLHSTSASKGWWIVDATKGYKIGNDKFTDVEGSQNGAVLDTGTTFLLMSEKVVKNYYSKIRGSKYDSGHGGWVFPCSSAIPILQVPFGDAFASIPPKYMIHTTVGSQKSLCFGSLQSLGSTRKHLPYIYGDSFFKANYVVFDMKNGKAGFAKKRD</sequence>
<dbReference type="InterPro" id="IPR001461">
    <property type="entry name" value="Aspartic_peptidase_A1"/>
</dbReference>
<dbReference type="InterPro" id="IPR034163">
    <property type="entry name" value="Aspergillopepsin-like_cat_dom"/>
</dbReference>
<evidence type="ECO:0000256" key="3">
    <source>
        <dbReference type="ARBA" id="ARBA00022750"/>
    </source>
</evidence>
<dbReference type="InterPro" id="IPR001969">
    <property type="entry name" value="Aspartic_peptidase_AS"/>
</dbReference>
<dbReference type="SUPFAM" id="SSF50630">
    <property type="entry name" value="Acid proteases"/>
    <property type="match status" value="1"/>
</dbReference>
<evidence type="ECO:0000259" key="8">
    <source>
        <dbReference type="PROSITE" id="PS51767"/>
    </source>
</evidence>
<dbReference type="AlphaFoldDB" id="A0AAN8RNU4"/>
<dbReference type="EMBL" id="JAVHNR010000001">
    <property type="protein sequence ID" value="KAK6357673.1"/>
    <property type="molecule type" value="Genomic_DNA"/>
</dbReference>
<evidence type="ECO:0000256" key="1">
    <source>
        <dbReference type="ARBA" id="ARBA00007447"/>
    </source>
</evidence>
<accession>A0AAN8RNU4</accession>
<feature type="signal peptide" evidence="7">
    <location>
        <begin position="1"/>
        <end position="17"/>
    </location>
</feature>
<keyword evidence="10" id="KW-1185">Reference proteome</keyword>
<dbReference type="InterPro" id="IPR033121">
    <property type="entry name" value="PEPTIDASE_A1"/>
</dbReference>
<dbReference type="PROSITE" id="PS51767">
    <property type="entry name" value="PEPTIDASE_A1"/>
    <property type="match status" value="1"/>
</dbReference>
<proteinExistence type="inferred from homology"/>
<protein>
    <submittedName>
        <fullName evidence="9">Type I transmembrane sorting receptor</fullName>
    </submittedName>
</protein>
<dbReference type="PROSITE" id="PS00141">
    <property type="entry name" value="ASP_PROTEASE"/>
    <property type="match status" value="1"/>
</dbReference>
<dbReference type="Gene3D" id="2.40.70.10">
    <property type="entry name" value="Acid Proteases"/>
    <property type="match status" value="2"/>
</dbReference>
<keyword evidence="9" id="KW-0812">Transmembrane</keyword>
<evidence type="ECO:0000256" key="4">
    <source>
        <dbReference type="ARBA" id="ARBA00022801"/>
    </source>
</evidence>
<name>A0AAN8RNU4_9PEZI</name>
<organism evidence="9 10">
    <name type="scientific">Orbilia javanica</name>
    <dbReference type="NCBI Taxonomy" id="47235"/>
    <lineage>
        <taxon>Eukaryota</taxon>
        <taxon>Fungi</taxon>
        <taxon>Dikarya</taxon>
        <taxon>Ascomycota</taxon>
        <taxon>Pezizomycotina</taxon>
        <taxon>Orbiliomycetes</taxon>
        <taxon>Orbiliales</taxon>
        <taxon>Orbiliaceae</taxon>
        <taxon>Orbilia</taxon>
    </lineage>
</organism>
<dbReference type="InterPro" id="IPR021109">
    <property type="entry name" value="Peptidase_aspartic_dom_sf"/>
</dbReference>
<keyword evidence="9" id="KW-0472">Membrane</keyword>
<feature type="chain" id="PRO_5042966186" evidence="7">
    <location>
        <begin position="18"/>
        <end position="426"/>
    </location>
</feature>
<evidence type="ECO:0000256" key="5">
    <source>
        <dbReference type="PIRSR" id="PIRSR601461-1"/>
    </source>
</evidence>
<comment type="similarity">
    <text evidence="1 6">Belongs to the peptidase A1 family.</text>
</comment>
<reference evidence="9 10" key="1">
    <citation type="submission" date="2019-10" db="EMBL/GenBank/DDBJ databases">
        <authorList>
            <person name="Palmer J.M."/>
        </authorList>
    </citation>
    <scope>NUCLEOTIDE SEQUENCE [LARGE SCALE GENOMIC DNA]</scope>
    <source>
        <strain evidence="9 10">TWF718</strain>
    </source>
</reference>
<keyword evidence="4 6" id="KW-0378">Hydrolase</keyword>
<evidence type="ECO:0000313" key="10">
    <source>
        <dbReference type="Proteomes" id="UP001313282"/>
    </source>
</evidence>
<dbReference type="PRINTS" id="PR00792">
    <property type="entry name" value="PEPSIN"/>
</dbReference>
<evidence type="ECO:0000256" key="6">
    <source>
        <dbReference type="RuleBase" id="RU000454"/>
    </source>
</evidence>
<dbReference type="PANTHER" id="PTHR47966">
    <property type="entry name" value="BETA-SITE APP-CLEAVING ENZYME, ISOFORM A-RELATED"/>
    <property type="match status" value="1"/>
</dbReference>
<gene>
    <name evidence="9" type="primary">PEP1_2</name>
    <name evidence="9" type="ORF">TWF718_001981</name>
</gene>
<evidence type="ECO:0000256" key="7">
    <source>
        <dbReference type="SAM" id="SignalP"/>
    </source>
</evidence>
<evidence type="ECO:0000256" key="2">
    <source>
        <dbReference type="ARBA" id="ARBA00022670"/>
    </source>
</evidence>